<keyword evidence="5 11" id="KW-0479">Metal-binding</keyword>
<evidence type="ECO:0008006" key="15">
    <source>
        <dbReference type="Google" id="ProtNLM"/>
    </source>
</evidence>
<dbReference type="InterPro" id="IPR036396">
    <property type="entry name" value="Cyt_P450_sf"/>
</dbReference>
<comment type="similarity">
    <text evidence="2 11">Belongs to the cytochrome P450 family.</text>
</comment>
<dbReference type="PRINTS" id="PR00463">
    <property type="entry name" value="EP450I"/>
</dbReference>
<dbReference type="InterPro" id="IPR002401">
    <property type="entry name" value="Cyt_P450_E_grp-I"/>
</dbReference>
<dbReference type="InterPro" id="IPR017972">
    <property type="entry name" value="Cyt_P450_CS"/>
</dbReference>
<evidence type="ECO:0000256" key="9">
    <source>
        <dbReference type="ARBA" id="ARBA00023033"/>
    </source>
</evidence>
<evidence type="ECO:0000256" key="10">
    <source>
        <dbReference type="ARBA" id="ARBA00023136"/>
    </source>
</evidence>
<feature type="transmembrane region" description="Helical" evidence="12">
    <location>
        <begin position="230"/>
        <end position="253"/>
    </location>
</feature>
<dbReference type="PROSITE" id="PS00086">
    <property type="entry name" value="CYTOCHROME_P450"/>
    <property type="match status" value="1"/>
</dbReference>
<evidence type="ECO:0000256" key="8">
    <source>
        <dbReference type="ARBA" id="ARBA00023004"/>
    </source>
</evidence>
<keyword evidence="8 11" id="KW-0408">Iron</keyword>
<evidence type="ECO:0000256" key="2">
    <source>
        <dbReference type="ARBA" id="ARBA00010617"/>
    </source>
</evidence>
<keyword evidence="9 11" id="KW-0503">Monooxygenase</keyword>
<keyword evidence="14" id="KW-1185">Reference proteome</keyword>
<evidence type="ECO:0000256" key="5">
    <source>
        <dbReference type="ARBA" id="ARBA00022723"/>
    </source>
</evidence>
<evidence type="ECO:0000313" key="14">
    <source>
        <dbReference type="Proteomes" id="UP001174677"/>
    </source>
</evidence>
<dbReference type="PRINTS" id="PR00385">
    <property type="entry name" value="P450"/>
</dbReference>
<comment type="caution">
    <text evidence="13">The sequence shown here is derived from an EMBL/GenBank/DDBJ whole genome shotgun (WGS) entry which is preliminary data.</text>
</comment>
<dbReference type="InterPro" id="IPR001128">
    <property type="entry name" value="Cyt_P450"/>
</dbReference>
<dbReference type="EMBL" id="JARPOI010000001">
    <property type="protein sequence ID" value="KAJ9188968.1"/>
    <property type="molecule type" value="Genomic_DNA"/>
</dbReference>
<keyword evidence="7 11" id="KW-0560">Oxidoreductase</keyword>
<proteinExistence type="inferred from homology"/>
<dbReference type="Proteomes" id="UP001174677">
    <property type="component" value="Chromosome 1"/>
</dbReference>
<dbReference type="SUPFAM" id="SSF48264">
    <property type="entry name" value="Cytochrome P450"/>
    <property type="match status" value="1"/>
</dbReference>
<reference evidence="13" key="1">
    <citation type="journal article" date="2023" name="Plant Biotechnol. J.">
        <title>Chromosome-level wild Hevea brasiliensis genome provides new tools for genomic-assisted breeding and valuable loci to elevate rubber yield.</title>
        <authorList>
            <person name="Cheng H."/>
            <person name="Song X."/>
            <person name="Hu Y."/>
            <person name="Wu T."/>
            <person name="Yang Q."/>
            <person name="An Z."/>
            <person name="Feng S."/>
            <person name="Deng Z."/>
            <person name="Wu W."/>
            <person name="Zeng X."/>
            <person name="Tu M."/>
            <person name="Wang X."/>
            <person name="Huang H."/>
        </authorList>
    </citation>
    <scope>NUCLEOTIDE SEQUENCE</scope>
    <source>
        <strain evidence="13">MT/VB/25A 57/8</strain>
    </source>
</reference>
<evidence type="ECO:0000313" key="13">
    <source>
        <dbReference type="EMBL" id="KAJ9188968.1"/>
    </source>
</evidence>
<evidence type="ECO:0000256" key="7">
    <source>
        <dbReference type="ARBA" id="ARBA00023002"/>
    </source>
</evidence>
<gene>
    <name evidence="13" type="ORF">P3X46_000314</name>
</gene>
<keyword evidence="10 12" id="KW-0472">Membrane</keyword>
<protein>
    <recommendedName>
        <fullName evidence="15">Cytochrome P450</fullName>
    </recommendedName>
</protein>
<keyword evidence="3 11" id="KW-0349">Heme</keyword>
<organism evidence="13 14">
    <name type="scientific">Hevea brasiliensis</name>
    <name type="common">Para rubber tree</name>
    <name type="synonym">Siphonia brasiliensis</name>
    <dbReference type="NCBI Taxonomy" id="3981"/>
    <lineage>
        <taxon>Eukaryota</taxon>
        <taxon>Viridiplantae</taxon>
        <taxon>Streptophyta</taxon>
        <taxon>Embryophyta</taxon>
        <taxon>Tracheophyta</taxon>
        <taxon>Spermatophyta</taxon>
        <taxon>Magnoliopsida</taxon>
        <taxon>eudicotyledons</taxon>
        <taxon>Gunneridae</taxon>
        <taxon>Pentapetalae</taxon>
        <taxon>rosids</taxon>
        <taxon>fabids</taxon>
        <taxon>Malpighiales</taxon>
        <taxon>Euphorbiaceae</taxon>
        <taxon>Crotonoideae</taxon>
        <taxon>Micrandreae</taxon>
        <taxon>Hevea</taxon>
    </lineage>
</organism>
<evidence type="ECO:0000256" key="1">
    <source>
        <dbReference type="ARBA" id="ARBA00004167"/>
    </source>
</evidence>
<comment type="subcellular location">
    <subcellularLocation>
        <location evidence="1">Membrane</location>
        <topology evidence="1">Single-pass membrane protein</topology>
    </subcellularLocation>
</comment>
<feature type="transmembrane region" description="Helical" evidence="12">
    <location>
        <begin position="6"/>
        <end position="27"/>
    </location>
</feature>
<dbReference type="Pfam" id="PF00067">
    <property type="entry name" value="p450"/>
    <property type="match status" value="1"/>
</dbReference>
<dbReference type="Gene3D" id="1.10.630.10">
    <property type="entry name" value="Cytochrome P450"/>
    <property type="match status" value="1"/>
</dbReference>
<keyword evidence="4 12" id="KW-0812">Transmembrane</keyword>
<evidence type="ECO:0000256" key="6">
    <source>
        <dbReference type="ARBA" id="ARBA00022989"/>
    </source>
</evidence>
<dbReference type="PANTHER" id="PTHR24282">
    <property type="entry name" value="CYTOCHROME P450 FAMILY MEMBER"/>
    <property type="match status" value="1"/>
</dbReference>
<name>A0ABQ9NB11_HEVBR</name>
<evidence type="ECO:0000256" key="12">
    <source>
        <dbReference type="SAM" id="Phobius"/>
    </source>
</evidence>
<dbReference type="PANTHER" id="PTHR24282:SF28">
    <property type="entry name" value="CYTOCHROME P450"/>
    <property type="match status" value="1"/>
</dbReference>
<dbReference type="InterPro" id="IPR050665">
    <property type="entry name" value="Cytochrome_P450_Monooxygen"/>
</dbReference>
<accession>A0ABQ9NB11</accession>
<keyword evidence="6 12" id="KW-1133">Transmembrane helix</keyword>
<evidence type="ECO:0000256" key="11">
    <source>
        <dbReference type="RuleBase" id="RU000461"/>
    </source>
</evidence>
<sequence length="521" mass="58910">MEETFPLFSAVLLLLCGFLIICLRRVWWKPESCRIKLKEQGITGPPPSMILGNIPEMKRMVSQISETPKIDGCLTVLPYFQQWTKNYGKLFRFELGGIQLLYVSNLELVKEISRFRSLDLGKPAYLQNERGALLGKGLITANGAVWSHQRKTIAPQLGTEKVKDMVKLMVESGDILVKTWEKIIDSEGEDGIVEIMVDQHMRNFTSYIVSKVIFGNDHHKGIKIFPKCQALINAMGVFLFFLFMHVMCARMFIRPLVLFMNRFLPTKANRTAWKLSEKIHGMIMDISKERIGSTSKDMLQVILEGAENGELWPLTKDEFIADNCKDIFFGGYEPPALAAIWGLMLLASHPEWQARARSEVLEVCEGQQILDYNMLTKMKVLKMVIQEVLRLYPGVALASRHALQEVKIGNVQVPKGVGIWIFLLALHRDPELWGPDADVFNPERFINGVTGACKSAQAYIPFGLGARICPGQNMAMMELTVLFALILSNFNISISPNYLHSPKFGLLLEPEHGVKLLVRKI</sequence>
<evidence type="ECO:0000256" key="3">
    <source>
        <dbReference type="ARBA" id="ARBA00022617"/>
    </source>
</evidence>
<evidence type="ECO:0000256" key="4">
    <source>
        <dbReference type="ARBA" id="ARBA00022692"/>
    </source>
</evidence>